<feature type="compositionally biased region" description="Acidic residues" evidence="1">
    <location>
        <begin position="54"/>
        <end position="78"/>
    </location>
</feature>
<feature type="region of interest" description="Disordered" evidence="1">
    <location>
        <begin position="51"/>
        <end position="120"/>
    </location>
</feature>
<dbReference type="AlphaFoldDB" id="A0A151MNZ7"/>
<reference evidence="2 3" key="1">
    <citation type="journal article" date="2012" name="Genome Biol.">
        <title>Sequencing three crocodilian genomes to illuminate the evolution of archosaurs and amniotes.</title>
        <authorList>
            <person name="St John J.A."/>
            <person name="Braun E.L."/>
            <person name="Isberg S.R."/>
            <person name="Miles L.G."/>
            <person name="Chong A.Y."/>
            <person name="Gongora J."/>
            <person name="Dalzell P."/>
            <person name="Moran C."/>
            <person name="Bed'hom B."/>
            <person name="Abzhanov A."/>
            <person name="Burgess S.C."/>
            <person name="Cooksey A.M."/>
            <person name="Castoe T.A."/>
            <person name="Crawford N.G."/>
            <person name="Densmore L.D."/>
            <person name="Drew J.C."/>
            <person name="Edwards S.V."/>
            <person name="Faircloth B.C."/>
            <person name="Fujita M.K."/>
            <person name="Greenwold M.J."/>
            <person name="Hoffmann F.G."/>
            <person name="Howard J.M."/>
            <person name="Iguchi T."/>
            <person name="Janes D.E."/>
            <person name="Khan S.Y."/>
            <person name="Kohno S."/>
            <person name="de Koning A.J."/>
            <person name="Lance S.L."/>
            <person name="McCarthy F.M."/>
            <person name="McCormack J.E."/>
            <person name="Merchant M.E."/>
            <person name="Peterson D.G."/>
            <person name="Pollock D.D."/>
            <person name="Pourmand N."/>
            <person name="Raney B.J."/>
            <person name="Roessler K.A."/>
            <person name="Sanford J.R."/>
            <person name="Sawyer R.H."/>
            <person name="Schmidt C.J."/>
            <person name="Triplett E.W."/>
            <person name="Tuberville T.D."/>
            <person name="Venegas-Anaya M."/>
            <person name="Howard J.T."/>
            <person name="Jarvis E.D."/>
            <person name="Guillette L.J.Jr."/>
            <person name="Glenn T.C."/>
            <person name="Green R.E."/>
            <person name="Ray D.A."/>
        </authorList>
    </citation>
    <scope>NUCLEOTIDE SEQUENCE [LARGE SCALE GENOMIC DNA]</scope>
    <source>
        <strain evidence="2">KSC_2009_1</strain>
    </source>
</reference>
<keyword evidence="3" id="KW-1185">Reference proteome</keyword>
<name>A0A151MNZ7_ALLMI</name>
<evidence type="ECO:0000313" key="2">
    <source>
        <dbReference type="EMBL" id="KYO26256.1"/>
    </source>
</evidence>
<evidence type="ECO:0000313" key="3">
    <source>
        <dbReference type="Proteomes" id="UP000050525"/>
    </source>
</evidence>
<evidence type="ECO:0000256" key="1">
    <source>
        <dbReference type="SAM" id="MobiDB-lite"/>
    </source>
</evidence>
<sequence>MSLLVQSLSHDEEAILGTSADKTPTGTEGLATLRALLPKVDLLAQLAARYTEHEEGEERVEDDLESEQQWEEEEELQQIEETTPVKSSPYLWSPLGATSAAGSAFKTPSEDAGPAIPDDIGVGTETIVAALPPSACSTAGKRYLAPDLQS</sequence>
<proteinExistence type="predicted"/>
<dbReference type="Proteomes" id="UP000050525">
    <property type="component" value="Unassembled WGS sequence"/>
</dbReference>
<accession>A0A151MNZ7</accession>
<protein>
    <submittedName>
        <fullName evidence="2">Uncharacterized protein</fullName>
    </submittedName>
</protein>
<dbReference type="EMBL" id="AKHW03005621">
    <property type="protein sequence ID" value="KYO26256.1"/>
    <property type="molecule type" value="Genomic_DNA"/>
</dbReference>
<comment type="caution">
    <text evidence="2">The sequence shown here is derived from an EMBL/GenBank/DDBJ whole genome shotgun (WGS) entry which is preliminary data.</text>
</comment>
<gene>
    <name evidence="2" type="ORF">Y1Q_0017121</name>
</gene>
<organism evidence="2 3">
    <name type="scientific">Alligator mississippiensis</name>
    <name type="common">American alligator</name>
    <dbReference type="NCBI Taxonomy" id="8496"/>
    <lineage>
        <taxon>Eukaryota</taxon>
        <taxon>Metazoa</taxon>
        <taxon>Chordata</taxon>
        <taxon>Craniata</taxon>
        <taxon>Vertebrata</taxon>
        <taxon>Euteleostomi</taxon>
        <taxon>Archelosauria</taxon>
        <taxon>Archosauria</taxon>
        <taxon>Crocodylia</taxon>
        <taxon>Alligatoridae</taxon>
        <taxon>Alligatorinae</taxon>
        <taxon>Alligator</taxon>
    </lineage>
</organism>